<evidence type="ECO:0000313" key="2">
    <source>
        <dbReference type="Proteomes" id="UP000015104"/>
    </source>
</evidence>
<evidence type="ECO:0000313" key="1">
    <source>
        <dbReference type="EnsemblMetazoa" id="tetur08g06460.1"/>
    </source>
</evidence>
<keyword evidence="2" id="KW-1185">Reference proteome</keyword>
<name>T1KC58_TETUR</name>
<organism evidence="1 2">
    <name type="scientific">Tetranychus urticae</name>
    <name type="common">Two-spotted spider mite</name>
    <dbReference type="NCBI Taxonomy" id="32264"/>
    <lineage>
        <taxon>Eukaryota</taxon>
        <taxon>Metazoa</taxon>
        <taxon>Ecdysozoa</taxon>
        <taxon>Arthropoda</taxon>
        <taxon>Chelicerata</taxon>
        <taxon>Arachnida</taxon>
        <taxon>Acari</taxon>
        <taxon>Acariformes</taxon>
        <taxon>Trombidiformes</taxon>
        <taxon>Prostigmata</taxon>
        <taxon>Eleutherengona</taxon>
        <taxon>Raphignathae</taxon>
        <taxon>Tetranychoidea</taxon>
        <taxon>Tetranychidae</taxon>
        <taxon>Tetranychus</taxon>
    </lineage>
</organism>
<proteinExistence type="predicted"/>
<dbReference type="EnsemblMetazoa" id="tetur08g06460.1">
    <property type="protein sequence ID" value="tetur08g06460.1"/>
    <property type="gene ID" value="tetur08g06460"/>
</dbReference>
<sequence length="72" mass="8613">MAEQTTMRIIDDPQLVMIRSHQDFDCPHILPVSESVAKEANERQTIRWYPLEPDEIARVNPRWTKLKLFFLF</sequence>
<reference evidence="1" key="2">
    <citation type="submission" date="2015-06" db="UniProtKB">
        <authorList>
            <consortium name="EnsemblMetazoa"/>
        </authorList>
    </citation>
    <scope>IDENTIFICATION</scope>
</reference>
<accession>T1KC58</accession>
<protein>
    <submittedName>
        <fullName evidence="1">Uncharacterized protein</fullName>
    </submittedName>
</protein>
<dbReference type="AlphaFoldDB" id="T1KC58"/>
<dbReference type="EMBL" id="CAEY01001958">
    <property type="status" value="NOT_ANNOTATED_CDS"/>
    <property type="molecule type" value="Genomic_DNA"/>
</dbReference>
<dbReference type="HOGENOM" id="CLU_2443656_0_0_1"/>
<reference evidence="2" key="1">
    <citation type="submission" date="2011-08" db="EMBL/GenBank/DDBJ databases">
        <authorList>
            <person name="Rombauts S."/>
        </authorList>
    </citation>
    <scope>NUCLEOTIDE SEQUENCE</scope>
    <source>
        <strain evidence="2">London</strain>
    </source>
</reference>
<dbReference type="Proteomes" id="UP000015104">
    <property type="component" value="Unassembled WGS sequence"/>
</dbReference>